<protein>
    <submittedName>
        <fullName evidence="6">DUF4430 domain-containing protein</fullName>
    </submittedName>
</protein>
<dbReference type="InterPro" id="IPR046780">
    <property type="entry name" value="aBig_2"/>
</dbReference>
<gene>
    <name evidence="6" type="ORF">K8U77_01510</name>
</gene>
<feature type="compositionally biased region" description="Polar residues" evidence="1">
    <location>
        <begin position="51"/>
        <end position="61"/>
    </location>
</feature>
<proteinExistence type="predicted"/>
<dbReference type="Gene3D" id="2.170.130.30">
    <property type="match status" value="1"/>
</dbReference>
<feature type="transmembrane region" description="Helical" evidence="2">
    <location>
        <begin position="1343"/>
        <end position="1365"/>
    </location>
</feature>
<dbReference type="InterPro" id="IPR027954">
    <property type="entry name" value="Transcobalamin-like_C"/>
</dbReference>
<feature type="chain" id="PRO_5038756497" evidence="3">
    <location>
        <begin position="41"/>
        <end position="1374"/>
    </location>
</feature>
<evidence type="ECO:0000256" key="1">
    <source>
        <dbReference type="SAM" id="MobiDB-lite"/>
    </source>
</evidence>
<feature type="domain" description="Atrophied bacterial Ig" evidence="5">
    <location>
        <begin position="277"/>
        <end position="353"/>
    </location>
</feature>
<dbReference type="EMBL" id="DYWI01000024">
    <property type="protein sequence ID" value="HJF64780.1"/>
    <property type="molecule type" value="Genomic_DNA"/>
</dbReference>
<reference evidence="6" key="2">
    <citation type="submission" date="2021-09" db="EMBL/GenBank/DDBJ databases">
        <authorList>
            <person name="Gilroy R."/>
        </authorList>
    </citation>
    <scope>NUCLEOTIDE SEQUENCE</scope>
    <source>
        <strain evidence="6">ChiGjej6B6-11269</strain>
    </source>
</reference>
<keyword evidence="2" id="KW-0812">Transmembrane</keyword>
<feature type="signal peptide" evidence="3">
    <location>
        <begin position="1"/>
        <end position="40"/>
    </location>
</feature>
<evidence type="ECO:0000313" key="7">
    <source>
        <dbReference type="Proteomes" id="UP000786989"/>
    </source>
</evidence>
<keyword evidence="3" id="KW-0732">Signal</keyword>
<feature type="compositionally biased region" description="Gly residues" evidence="1">
    <location>
        <begin position="1230"/>
        <end position="1257"/>
    </location>
</feature>
<name>A0A9D2UVK9_9ACTN</name>
<accession>A0A9D2UVK9</accession>
<dbReference type="InterPro" id="IPR015943">
    <property type="entry name" value="WD40/YVTN_repeat-like_dom_sf"/>
</dbReference>
<evidence type="ECO:0000259" key="4">
    <source>
        <dbReference type="Pfam" id="PF14478"/>
    </source>
</evidence>
<feature type="domain" description="Transcobalamin-like C-terminal" evidence="4">
    <location>
        <begin position="706"/>
        <end position="774"/>
    </location>
</feature>
<evidence type="ECO:0000256" key="2">
    <source>
        <dbReference type="SAM" id="Phobius"/>
    </source>
</evidence>
<organism evidence="6 7">
    <name type="scientific">Slackia equolifaciens</name>
    <dbReference type="NCBI Taxonomy" id="498718"/>
    <lineage>
        <taxon>Bacteria</taxon>
        <taxon>Bacillati</taxon>
        <taxon>Actinomycetota</taxon>
        <taxon>Coriobacteriia</taxon>
        <taxon>Eggerthellales</taxon>
        <taxon>Eggerthellaceae</taxon>
        <taxon>Slackia</taxon>
    </lineage>
</organism>
<evidence type="ECO:0000259" key="5">
    <source>
        <dbReference type="Pfam" id="PF20578"/>
    </source>
</evidence>
<feature type="compositionally biased region" description="Polar residues" evidence="1">
    <location>
        <begin position="89"/>
        <end position="98"/>
    </location>
</feature>
<keyword evidence="2" id="KW-0472">Membrane</keyword>
<evidence type="ECO:0000313" key="6">
    <source>
        <dbReference type="EMBL" id="HJF64780.1"/>
    </source>
</evidence>
<dbReference type="Pfam" id="PF20578">
    <property type="entry name" value="aBig_2"/>
    <property type="match status" value="1"/>
</dbReference>
<feature type="region of interest" description="Disordered" evidence="1">
    <location>
        <begin position="46"/>
        <end position="138"/>
    </location>
</feature>
<dbReference type="InterPro" id="IPR011047">
    <property type="entry name" value="Quinoprotein_ADH-like_sf"/>
</dbReference>
<dbReference type="Pfam" id="PF14478">
    <property type="entry name" value="DUF4430"/>
    <property type="match status" value="1"/>
</dbReference>
<comment type="caution">
    <text evidence="6">The sequence shown here is derived from an EMBL/GenBank/DDBJ whole genome shotgun (WGS) entry which is preliminary data.</text>
</comment>
<feature type="compositionally biased region" description="Low complexity" evidence="1">
    <location>
        <begin position="118"/>
        <end position="138"/>
    </location>
</feature>
<dbReference type="Gene3D" id="2.130.10.10">
    <property type="entry name" value="YVTN repeat-like/Quinoprotein amine dehydrogenase"/>
    <property type="match status" value="1"/>
</dbReference>
<keyword evidence="2" id="KW-1133">Transmembrane helix</keyword>
<feature type="region of interest" description="Disordered" evidence="1">
    <location>
        <begin position="1214"/>
        <end position="1267"/>
    </location>
</feature>
<dbReference type="Proteomes" id="UP000786989">
    <property type="component" value="Unassembled WGS sequence"/>
</dbReference>
<sequence>MNRTACRATRATNASLPSKLLALILSVALATALTPLYALADDNAADAGGSQAESVSADSNGAVSDDSDSAEDALSANGESDLADEVDSSTDSPQSASDTADVPSGVAERDSNGGGAQASGSSEAAAQSASSDPNANSPADSAIDFISLADAVAKLQDENWRLELSYGEEDNANEVLKAKLAEMGIDDASVRVSSVEFANKQDAAEMGISAASDDTNGDITYFFMDPDDISGFANFIQWRQVTPTFEISRGDESVSFTPSRSTSIPWNESKVEQMLAEDAKTSLAIGFAMGDSAESVTQDMTLPYKLEGKSWSEVSWSSSDEDAVAIEGYSWEDRTGSVTRASEDAQVTLTATVGVVLSGGPEVKVQVPYDITVKADSAAIDAEKALLQQKVDEAFSADALTYSSDGSAADAAGLTGDVQLPRPSALGIDGADYWVTYGASNDSIAVNGYRGNVYRPLPGATGSSVELTLTVTSKANSEISASKTIELAVAPLEASDIEAEAALMEEAKAGYAAALANGQDASNVTGDLSTFQKAYRDTDGSIAWARDYASANAAGDGIVAVDLEPDDDMGVVSGHWFKSSDASVIAHDTLLFSQPEYNTQITVTSALSSEKYARYAQRYAEDPTWGSVFASLAHQDVSAVFTVRGTTGEDDPDAGTEDPESFTVSARITGVSEHGADEEFSAQTWVPLTEITVDAKDGTVAWDVFADVLDDAGYTYALEGYYCPYSITSPDGRTLAASSSEPWSYWSFIVNGEYASVGADQYAVQEGDIIELVYVDGSGSALPEGGVELTPDADHPDLSVDWAGFADGGSGSVVTDATLPSEGVSQKWTQSLLTEDERAQNASLVSSDALIIDGKIYIVASSAIYETTPPYNAVKSLARLSVIDPSTGEVEQQMSLARSLDSVCRPVYSDGIIVIPLAEGYLQAVSASTLETIWVLPGIEGAQSISSLTVDDGYVYVSTADEFGADYVASAGTVRRVNLYTGALSGTVHSDASGYYWAGGVVVGDWYVVADDSGTVSAYARDLSAEASSLALSASVRSTLVAHDGYLYAASKDGVLHKLSLSDEGVLSEVGSVSFAASSTSTPTIVGNTAFVGGASEEFTGILAVIDVYSMTVEHAVTGYADAAGTTQALPGDVKSAPLVSTQNGSTYAYFTCNNLPGGLYVYKLGEDHATLLHLPDEDLQNYSMSSAFAGSDGKLYYVNDSGTLFALEAGADLPSSGGDQGDADDNGNAGNGNGGADDSGGHENAGGNEGAGGSQSGAGFAPVSPAGSVAPGRTPIVSGSALVSSMARGAEARADAAGNGESADESVAKAASTGFLDGSSASDGSSDPRYASDSAASEGAPVWAFVGLGAGVVCLIVAGSWLFATRRSSGRGM</sequence>
<reference evidence="6" key="1">
    <citation type="journal article" date="2021" name="PeerJ">
        <title>Extensive microbial diversity within the chicken gut microbiome revealed by metagenomics and culture.</title>
        <authorList>
            <person name="Gilroy R."/>
            <person name="Ravi A."/>
            <person name="Getino M."/>
            <person name="Pursley I."/>
            <person name="Horton D.L."/>
            <person name="Alikhan N.F."/>
            <person name="Baker D."/>
            <person name="Gharbi K."/>
            <person name="Hall N."/>
            <person name="Watson M."/>
            <person name="Adriaenssens E.M."/>
            <person name="Foster-Nyarko E."/>
            <person name="Jarju S."/>
            <person name="Secka A."/>
            <person name="Antonio M."/>
            <person name="Oren A."/>
            <person name="Chaudhuri R.R."/>
            <person name="La Ragione R."/>
            <person name="Hildebrand F."/>
            <person name="Pallen M.J."/>
        </authorList>
    </citation>
    <scope>NUCLEOTIDE SEQUENCE</scope>
    <source>
        <strain evidence="6">ChiGjej6B6-11269</strain>
    </source>
</reference>
<feature type="region of interest" description="Disordered" evidence="1">
    <location>
        <begin position="1315"/>
        <end position="1334"/>
    </location>
</feature>
<evidence type="ECO:0000256" key="3">
    <source>
        <dbReference type="SAM" id="SignalP"/>
    </source>
</evidence>
<dbReference type="SUPFAM" id="SSF50998">
    <property type="entry name" value="Quinoprotein alcohol dehydrogenase-like"/>
    <property type="match status" value="1"/>
</dbReference>
<feature type="compositionally biased region" description="Low complexity" evidence="1">
    <location>
        <begin position="1318"/>
        <end position="1328"/>
    </location>
</feature>